<accession>A0A9D4MVK0</accession>
<name>A0A9D4MVK0_DREPO</name>
<evidence type="ECO:0000313" key="2">
    <source>
        <dbReference type="Proteomes" id="UP000828390"/>
    </source>
</evidence>
<reference evidence="1" key="2">
    <citation type="submission" date="2020-11" db="EMBL/GenBank/DDBJ databases">
        <authorList>
            <person name="McCartney M.A."/>
            <person name="Auch B."/>
            <person name="Kono T."/>
            <person name="Mallez S."/>
            <person name="Becker A."/>
            <person name="Gohl D.M."/>
            <person name="Silverstein K.A.T."/>
            <person name="Koren S."/>
            <person name="Bechman K.B."/>
            <person name="Herman A."/>
            <person name="Abrahante J.E."/>
            <person name="Garbe J."/>
        </authorList>
    </citation>
    <scope>NUCLEOTIDE SEQUENCE</scope>
    <source>
        <strain evidence="1">Duluth1</strain>
        <tissue evidence="1">Whole animal</tissue>
    </source>
</reference>
<protein>
    <submittedName>
        <fullName evidence="1">Uncharacterized protein</fullName>
    </submittedName>
</protein>
<sequence>MLWCYLKYPRTLDELNLVPARRFRPGVSSARLVTLPLVPAPSQIHIQTGSPICQGGPATSGRRIRQIHVSIGSLIRQGGPATSGYVP</sequence>
<dbReference type="Proteomes" id="UP000828390">
    <property type="component" value="Unassembled WGS sequence"/>
</dbReference>
<dbReference type="AlphaFoldDB" id="A0A9D4MVK0"/>
<gene>
    <name evidence="1" type="ORF">DPMN_006645</name>
</gene>
<evidence type="ECO:0000313" key="1">
    <source>
        <dbReference type="EMBL" id="KAH3882701.1"/>
    </source>
</evidence>
<proteinExistence type="predicted"/>
<keyword evidence="2" id="KW-1185">Reference proteome</keyword>
<dbReference type="EMBL" id="JAIWYP010000001">
    <property type="protein sequence ID" value="KAH3882701.1"/>
    <property type="molecule type" value="Genomic_DNA"/>
</dbReference>
<organism evidence="1 2">
    <name type="scientific">Dreissena polymorpha</name>
    <name type="common">Zebra mussel</name>
    <name type="synonym">Mytilus polymorpha</name>
    <dbReference type="NCBI Taxonomy" id="45954"/>
    <lineage>
        <taxon>Eukaryota</taxon>
        <taxon>Metazoa</taxon>
        <taxon>Spiralia</taxon>
        <taxon>Lophotrochozoa</taxon>
        <taxon>Mollusca</taxon>
        <taxon>Bivalvia</taxon>
        <taxon>Autobranchia</taxon>
        <taxon>Heteroconchia</taxon>
        <taxon>Euheterodonta</taxon>
        <taxon>Imparidentia</taxon>
        <taxon>Neoheterodontei</taxon>
        <taxon>Myida</taxon>
        <taxon>Dreissenoidea</taxon>
        <taxon>Dreissenidae</taxon>
        <taxon>Dreissena</taxon>
    </lineage>
</organism>
<reference evidence="1" key="1">
    <citation type="journal article" date="2019" name="bioRxiv">
        <title>The Genome of the Zebra Mussel, Dreissena polymorpha: A Resource for Invasive Species Research.</title>
        <authorList>
            <person name="McCartney M.A."/>
            <person name="Auch B."/>
            <person name="Kono T."/>
            <person name="Mallez S."/>
            <person name="Zhang Y."/>
            <person name="Obille A."/>
            <person name="Becker A."/>
            <person name="Abrahante J.E."/>
            <person name="Garbe J."/>
            <person name="Badalamenti J.P."/>
            <person name="Herman A."/>
            <person name="Mangelson H."/>
            <person name="Liachko I."/>
            <person name="Sullivan S."/>
            <person name="Sone E.D."/>
            <person name="Koren S."/>
            <person name="Silverstein K.A.T."/>
            <person name="Beckman K.B."/>
            <person name="Gohl D.M."/>
        </authorList>
    </citation>
    <scope>NUCLEOTIDE SEQUENCE</scope>
    <source>
        <strain evidence="1">Duluth1</strain>
        <tissue evidence="1">Whole animal</tissue>
    </source>
</reference>
<comment type="caution">
    <text evidence="1">The sequence shown here is derived from an EMBL/GenBank/DDBJ whole genome shotgun (WGS) entry which is preliminary data.</text>
</comment>